<feature type="domain" description="Band 7" evidence="8">
    <location>
        <begin position="33"/>
        <end position="209"/>
    </location>
</feature>
<dbReference type="InterPro" id="IPR036013">
    <property type="entry name" value="Band_7/SPFH_dom_sf"/>
</dbReference>
<comment type="caution">
    <text evidence="9">The sequence shown here is derived from an EMBL/GenBank/DDBJ whole genome shotgun (WGS) entry which is preliminary data.</text>
</comment>
<keyword evidence="9" id="KW-0645">Protease</keyword>
<protein>
    <recommendedName>
        <fullName evidence="6">Protein HflK</fullName>
    </recommendedName>
</protein>
<evidence type="ECO:0000256" key="5">
    <source>
        <dbReference type="ARBA" id="ARBA00023136"/>
    </source>
</evidence>
<keyword evidence="4 6" id="KW-1133">Transmembrane helix</keyword>
<dbReference type="AlphaFoldDB" id="A0A2H0LL35"/>
<proteinExistence type="inferred from homology"/>
<dbReference type="GO" id="GO:0008233">
    <property type="term" value="F:peptidase activity"/>
    <property type="evidence" value="ECO:0007669"/>
    <property type="project" value="UniProtKB-KW"/>
</dbReference>
<evidence type="ECO:0000256" key="4">
    <source>
        <dbReference type="ARBA" id="ARBA00022989"/>
    </source>
</evidence>
<dbReference type="PANTHER" id="PTHR43327">
    <property type="entry name" value="STOMATIN-LIKE PROTEIN 2, MITOCHONDRIAL"/>
    <property type="match status" value="1"/>
</dbReference>
<dbReference type="EMBL" id="PCVY01000076">
    <property type="protein sequence ID" value="PIQ85087.1"/>
    <property type="molecule type" value="Genomic_DNA"/>
</dbReference>
<comment type="similarity">
    <text evidence="2 6">Belongs to the band 7/mec-2 family. HflK subfamily.</text>
</comment>
<evidence type="ECO:0000256" key="3">
    <source>
        <dbReference type="ARBA" id="ARBA00022692"/>
    </source>
</evidence>
<comment type="function">
    <text evidence="6">HflC and HflK could encode or regulate a protease.</text>
</comment>
<keyword evidence="7" id="KW-0175">Coiled coil</keyword>
<keyword evidence="5 6" id="KW-0472">Membrane</keyword>
<comment type="subunit">
    <text evidence="6">HflC and HflK may interact to form a multimeric complex.</text>
</comment>
<dbReference type="Gene3D" id="3.30.479.30">
    <property type="entry name" value="Band 7 domain"/>
    <property type="match status" value="1"/>
</dbReference>
<comment type="subcellular location">
    <subcellularLocation>
        <location evidence="1">Membrane</location>
        <topology evidence="1">Single-pass membrane protein</topology>
    </subcellularLocation>
</comment>
<keyword evidence="3 6" id="KW-0812">Transmembrane</keyword>
<name>A0A2H0LL35_9BACT</name>
<evidence type="ECO:0000256" key="6">
    <source>
        <dbReference type="RuleBase" id="RU364113"/>
    </source>
</evidence>
<evidence type="ECO:0000259" key="8">
    <source>
        <dbReference type="SMART" id="SM00244"/>
    </source>
</evidence>
<dbReference type="GO" id="GO:0006508">
    <property type="term" value="P:proteolysis"/>
    <property type="evidence" value="ECO:0007669"/>
    <property type="project" value="UniProtKB-KW"/>
</dbReference>
<evidence type="ECO:0000256" key="7">
    <source>
        <dbReference type="SAM" id="Coils"/>
    </source>
</evidence>
<feature type="coiled-coil region" evidence="7">
    <location>
        <begin position="201"/>
        <end position="228"/>
    </location>
</feature>
<sequence length="328" mass="37132">MSEPSGDFIERFILRKTPFVSIFIIFLLVWLGSGFYIVNPGEQGVVRQFGREISQAGQGLNYHLPWPIQQVNIVNLEEVRRLEVGFKTIGSSQVRRHPEEALMLTGDENIVEAQVIVQYRIKDPSKYLFKLYDPEGVLRSATEVALRSSVGQTKIDDVLTTGRNQVQVDTHSFLQRLMDDYQSGILIQEVKLQVVDPPDQVKDAFHEVVRAREDRERLINQAKGYQEDVIPKARGKAEQIIRDAEGYKEERILKAKGDAARFEALYSEYQKAKQVTRDRLQIEAMEHVLSDIHKIIIDPSASKNLVPLLPLGENQAIPAAAKTEGGAK</sequence>
<keyword evidence="9" id="KW-0378">Hydrolase</keyword>
<dbReference type="GO" id="GO:0016020">
    <property type="term" value="C:membrane"/>
    <property type="evidence" value="ECO:0007669"/>
    <property type="project" value="UniProtKB-SubCell"/>
</dbReference>
<evidence type="ECO:0000313" key="10">
    <source>
        <dbReference type="Proteomes" id="UP000230859"/>
    </source>
</evidence>
<dbReference type="InterPro" id="IPR010201">
    <property type="entry name" value="HflK"/>
</dbReference>
<dbReference type="SUPFAM" id="SSF117892">
    <property type="entry name" value="Band 7/SPFH domain"/>
    <property type="match status" value="1"/>
</dbReference>
<reference evidence="9 10" key="1">
    <citation type="submission" date="2017-09" db="EMBL/GenBank/DDBJ databases">
        <title>Depth-based differentiation of microbial function through sediment-hosted aquifers and enrichment of novel symbionts in the deep terrestrial subsurface.</title>
        <authorList>
            <person name="Probst A.J."/>
            <person name="Ladd B."/>
            <person name="Jarett J.K."/>
            <person name="Geller-Mcgrath D.E."/>
            <person name="Sieber C.M."/>
            <person name="Emerson J.B."/>
            <person name="Anantharaman K."/>
            <person name="Thomas B.C."/>
            <person name="Malmstrom R."/>
            <person name="Stieglmeier M."/>
            <person name="Klingl A."/>
            <person name="Woyke T."/>
            <person name="Ryan C.M."/>
            <person name="Banfield J.F."/>
        </authorList>
    </citation>
    <scope>NUCLEOTIDE SEQUENCE [LARGE SCALE GENOMIC DNA]</scope>
    <source>
        <strain evidence="9">CG11_big_fil_rev_8_21_14_0_20_45_26</strain>
    </source>
</reference>
<dbReference type="Pfam" id="PF01145">
    <property type="entry name" value="Band_7"/>
    <property type="match status" value="1"/>
</dbReference>
<feature type="transmembrane region" description="Helical" evidence="6">
    <location>
        <begin position="19"/>
        <end position="38"/>
    </location>
</feature>
<dbReference type="InterPro" id="IPR001107">
    <property type="entry name" value="Band_7"/>
</dbReference>
<evidence type="ECO:0000313" key="9">
    <source>
        <dbReference type="EMBL" id="PIQ85087.1"/>
    </source>
</evidence>
<dbReference type="InterPro" id="IPR050710">
    <property type="entry name" value="Band7/mec-2_domain"/>
</dbReference>
<organism evidence="9 10">
    <name type="scientific">Candidatus Abzuiibacterium crystallinum</name>
    <dbReference type="NCBI Taxonomy" id="1974748"/>
    <lineage>
        <taxon>Bacteria</taxon>
        <taxon>Pseudomonadati</taxon>
        <taxon>Candidatus Omnitrophota</taxon>
        <taxon>Candidatus Abzuiibacterium</taxon>
    </lineage>
</organism>
<dbReference type="PANTHER" id="PTHR43327:SF2">
    <property type="entry name" value="MODULATOR OF FTSH PROTEASE HFLK"/>
    <property type="match status" value="1"/>
</dbReference>
<dbReference type="CDD" id="cd03404">
    <property type="entry name" value="SPFH_HflK"/>
    <property type="match status" value="1"/>
</dbReference>
<accession>A0A2H0LL35</accession>
<dbReference type="Proteomes" id="UP000230859">
    <property type="component" value="Unassembled WGS sequence"/>
</dbReference>
<dbReference type="NCBIfam" id="TIGR01933">
    <property type="entry name" value="hflK"/>
    <property type="match status" value="1"/>
</dbReference>
<gene>
    <name evidence="9" type="primary">hflK</name>
    <name evidence="9" type="ORF">COV74_10850</name>
</gene>
<evidence type="ECO:0000256" key="1">
    <source>
        <dbReference type="ARBA" id="ARBA00004167"/>
    </source>
</evidence>
<evidence type="ECO:0000256" key="2">
    <source>
        <dbReference type="ARBA" id="ARBA00006971"/>
    </source>
</evidence>
<dbReference type="SMART" id="SM00244">
    <property type="entry name" value="PHB"/>
    <property type="match status" value="1"/>
</dbReference>